<evidence type="ECO:0000256" key="2">
    <source>
        <dbReference type="SAM" id="SignalP"/>
    </source>
</evidence>
<reference evidence="3 4" key="1">
    <citation type="submission" date="2016-10" db="EMBL/GenBank/DDBJ databases">
        <authorList>
            <person name="Varghese N."/>
            <person name="Submissions S."/>
        </authorList>
    </citation>
    <scope>NUCLEOTIDE SEQUENCE [LARGE SCALE GENOMIC DNA]</scope>
    <source>
        <strain evidence="3 4">DSM 26672</strain>
    </source>
</reference>
<keyword evidence="2" id="KW-0732">Signal</keyword>
<name>A0ABY0NP80_9HYPH</name>
<feature type="region of interest" description="Disordered" evidence="1">
    <location>
        <begin position="19"/>
        <end position="40"/>
    </location>
</feature>
<proteinExistence type="predicted"/>
<accession>A0ABY0NP80</accession>
<evidence type="ECO:0000256" key="1">
    <source>
        <dbReference type="SAM" id="MobiDB-lite"/>
    </source>
</evidence>
<evidence type="ECO:0000313" key="3">
    <source>
        <dbReference type="EMBL" id="SDF88065.1"/>
    </source>
</evidence>
<feature type="chain" id="PRO_5047192701" evidence="2">
    <location>
        <begin position="21"/>
        <end position="119"/>
    </location>
</feature>
<organism evidence="3 4">
    <name type="scientific">Bosea robiniae</name>
    <dbReference type="NCBI Taxonomy" id="1036780"/>
    <lineage>
        <taxon>Bacteria</taxon>
        <taxon>Pseudomonadati</taxon>
        <taxon>Pseudomonadota</taxon>
        <taxon>Alphaproteobacteria</taxon>
        <taxon>Hyphomicrobiales</taxon>
        <taxon>Boseaceae</taxon>
        <taxon>Bosea</taxon>
    </lineage>
</organism>
<keyword evidence="4" id="KW-1185">Reference proteome</keyword>
<comment type="caution">
    <text evidence="3">The sequence shown here is derived from an EMBL/GenBank/DDBJ whole genome shotgun (WGS) entry which is preliminary data.</text>
</comment>
<dbReference type="EMBL" id="FNBZ01000002">
    <property type="protein sequence ID" value="SDF88065.1"/>
    <property type="molecule type" value="Genomic_DNA"/>
</dbReference>
<sequence length="119" mass="12174">MRTAMIAIGTALIVSGSAMAQAPASPTAPAQSAPSTQKETTIKSISVVDMDALPAAAQEQVKQQSAAQPAGQLQQIQATIENEPKLKSALAVKGFTSRDVVMAALDSEGELTIVAKRAA</sequence>
<protein>
    <submittedName>
        <fullName evidence="3">Uncharacterized protein</fullName>
    </submittedName>
</protein>
<dbReference type="Proteomes" id="UP000199468">
    <property type="component" value="Unassembled WGS sequence"/>
</dbReference>
<feature type="compositionally biased region" description="Low complexity" evidence="1">
    <location>
        <begin position="19"/>
        <end position="37"/>
    </location>
</feature>
<feature type="signal peptide" evidence="2">
    <location>
        <begin position="1"/>
        <end position="20"/>
    </location>
</feature>
<gene>
    <name evidence="3" type="ORF">SAMN05421844_102253</name>
</gene>
<evidence type="ECO:0000313" key="4">
    <source>
        <dbReference type="Proteomes" id="UP000199468"/>
    </source>
</evidence>